<dbReference type="Gene3D" id="3.40.50.720">
    <property type="entry name" value="NAD(P)-binding Rossmann-like Domain"/>
    <property type="match status" value="1"/>
</dbReference>
<comment type="caution">
    <text evidence="2">The sequence shown here is derived from an EMBL/GenBank/DDBJ whole genome shotgun (WGS) entry which is preliminary data.</text>
</comment>
<dbReference type="PANTHER" id="PTHR37809:SF1">
    <property type="entry name" value="RIBOSOMAL PROTEIN S12 METHYLTHIOTRANSFERASE ACCESSORY FACTOR YCAO"/>
    <property type="match status" value="1"/>
</dbReference>
<reference evidence="2" key="1">
    <citation type="submission" date="2019-09" db="EMBL/GenBank/DDBJ databases">
        <title>Characterisation of the sponge microbiome using genome-centric metagenomics.</title>
        <authorList>
            <person name="Engelberts J.P."/>
            <person name="Robbins S.J."/>
            <person name="De Goeij J.M."/>
            <person name="Aranda M."/>
            <person name="Bell S.C."/>
            <person name="Webster N.S."/>
        </authorList>
    </citation>
    <scope>NUCLEOTIDE SEQUENCE</scope>
    <source>
        <strain evidence="2">SB0664_bin_43</strain>
    </source>
</reference>
<dbReference type="InterPro" id="IPR022291">
    <property type="entry name" value="Bacteriocin_synth_cyclodeHase"/>
</dbReference>
<dbReference type="PROSITE" id="PS51664">
    <property type="entry name" value="YCAO"/>
    <property type="match status" value="1"/>
</dbReference>
<accession>A0A6B0Y317</accession>
<evidence type="ECO:0000313" key="2">
    <source>
        <dbReference type="EMBL" id="MXY35108.1"/>
    </source>
</evidence>
<feature type="non-terminal residue" evidence="2">
    <location>
        <position position="594"/>
    </location>
</feature>
<dbReference type="InterPro" id="IPR049274">
    <property type="entry name" value="LynD/TruD_wHTH-like"/>
</dbReference>
<dbReference type="InterPro" id="IPR003776">
    <property type="entry name" value="YcaO-like_dom"/>
</dbReference>
<dbReference type="Gene3D" id="3.90.930.60">
    <property type="match status" value="1"/>
</dbReference>
<dbReference type="AlphaFoldDB" id="A0A6B0Y317"/>
<dbReference type="Pfam" id="PF02624">
    <property type="entry name" value="YcaO"/>
    <property type="match status" value="1"/>
</dbReference>
<proteinExistence type="predicted"/>
<organism evidence="2">
    <name type="scientific">Boseongicola sp. SB0664_bin_43</name>
    <dbReference type="NCBI Taxonomy" id="2604844"/>
    <lineage>
        <taxon>Bacteria</taxon>
        <taxon>Pseudomonadati</taxon>
        <taxon>Pseudomonadota</taxon>
        <taxon>Alphaproteobacteria</taxon>
        <taxon>Rhodobacterales</taxon>
        <taxon>Paracoccaceae</taxon>
        <taxon>Boseongicola</taxon>
    </lineage>
</organism>
<gene>
    <name evidence="2" type="ORF">F4Y60_13710</name>
</gene>
<name>A0A6B0Y317_9RHOB</name>
<feature type="domain" description="YcaO" evidence="1">
    <location>
        <begin position="399"/>
        <end position="594"/>
    </location>
</feature>
<sequence>MSSEKSAIPRKGILTRFTPEDQGHVELPALAPHLQSRVVGEAQALLVSERFNTLLHGELHCNLLPLLDGQHTRDEIVARLEKAHLATDVLAAIGSLSAKGYVVSADHGMERSRAAYWSSLGASPRWAERQLSEACVAVEDDDGQLSRQLVEQGARVANRSPRLRAIVCDDFLASNLGEANRRQLEAGTPWILARPRGMEALFGPVFRADGHGPCWDCLAHRLRGHQEVHNFLRNVAGEKAAFTPFAIQPAVLEALYALIAAEIVKWLVLEDSAPLHECAIVMDVGTLAVSQHRVVRRPQCLACGNEASYRPDRSPRPLCLQPSPKAHRGSGGARSVAPEVTLAKYGHLVSPVSGVVTWLSRTSDENDSWLHVDWAGSNLGMRSRTLSSLRRSLRSKSAGKGSTREQSSVSALCEAIERHSGTCQGDEIRVRGRFADFIGDEEAIHPNDVQLFSDSQLDDATRINAKGHPYNIVPPRLDPDAEIDWTPVWSFTQRRHRLLPTSILYSMAPEQRGPMDLIADSNGCAAGNTLEEAILQGFHELAERDAFAIWWYNRLQVPAVDLGSFGDAFLAAASGYYARLGREIWMLDITADIK</sequence>
<protein>
    <submittedName>
        <fullName evidence="2">TOMM leader peptide-binding protein</fullName>
    </submittedName>
</protein>
<dbReference type="Pfam" id="PF21084">
    <property type="entry name" value="WHD_DUF4423_like"/>
    <property type="match status" value="1"/>
</dbReference>
<dbReference type="EMBL" id="VXRY01000564">
    <property type="protein sequence ID" value="MXY35108.1"/>
    <property type="molecule type" value="Genomic_DNA"/>
</dbReference>
<evidence type="ECO:0000259" key="1">
    <source>
        <dbReference type="PROSITE" id="PS51664"/>
    </source>
</evidence>
<dbReference type="Gene3D" id="3.30.1330.230">
    <property type="match status" value="2"/>
</dbReference>
<dbReference type="NCBIfam" id="TIGR03882">
    <property type="entry name" value="cyclo_dehyd_2"/>
    <property type="match status" value="1"/>
</dbReference>
<dbReference type="PANTHER" id="PTHR37809">
    <property type="entry name" value="RIBOSOMAL PROTEIN S12 METHYLTHIOTRANSFERASE ACCESSORY FACTOR YCAO"/>
    <property type="match status" value="1"/>
</dbReference>